<evidence type="ECO:0000313" key="8">
    <source>
        <dbReference type="Proteomes" id="UP001206895"/>
    </source>
</evidence>
<evidence type="ECO:0000259" key="6">
    <source>
        <dbReference type="SMART" id="SM00852"/>
    </source>
</evidence>
<feature type="domain" description="MoaB/Mog" evidence="6">
    <location>
        <begin position="183"/>
        <end position="324"/>
    </location>
</feature>
<dbReference type="SUPFAM" id="SSF53218">
    <property type="entry name" value="Molybdenum cofactor biosynthesis proteins"/>
    <property type="match status" value="1"/>
</dbReference>
<dbReference type="InterPro" id="IPR036425">
    <property type="entry name" value="MoaB/Mog-like_dom_sf"/>
</dbReference>
<keyword evidence="8" id="KW-1185">Reference proteome</keyword>
<dbReference type="Gene3D" id="3.90.105.10">
    <property type="entry name" value="Molybdopterin biosynthesis moea protein, domain 2"/>
    <property type="match status" value="1"/>
</dbReference>
<keyword evidence="5" id="KW-0808">Transferase</keyword>
<dbReference type="Proteomes" id="UP001206895">
    <property type="component" value="Unassembled WGS sequence"/>
</dbReference>
<dbReference type="EC" id="2.10.1.1" evidence="5"/>
<dbReference type="InterPro" id="IPR036135">
    <property type="entry name" value="MoeA_linker/N_sf"/>
</dbReference>
<comment type="catalytic activity">
    <reaction evidence="4">
        <text>adenylyl-molybdopterin + molybdate = Mo-molybdopterin + AMP + H(+)</text>
        <dbReference type="Rhea" id="RHEA:35047"/>
        <dbReference type="ChEBI" id="CHEBI:15378"/>
        <dbReference type="ChEBI" id="CHEBI:36264"/>
        <dbReference type="ChEBI" id="CHEBI:62727"/>
        <dbReference type="ChEBI" id="CHEBI:71302"/>
        <dbReference type="ChEBI" id="CHEBI:456215"/>
        <dbReference type="EC" id="2.10.1.1"/>
    </reaction>
</comment>
<evidence type="ECO:0000256" key="2">
    <source>
        <dbReference type="ARBA" id="ARBA00010763"/>
    </source>
</evidence>
<comment type="cofactor">
    <cofactor evidence="5">
        <name>Mg(2+)</name>
        <dbReference type="ChEBI" id="CHEBI:18420"/>
    </cofactor>
</comment>
<dbReference type="EMBL" id="JAMTCJ010000004">
    <property type="protein sequence ID" value="MCP2178048.1"/>
    <property type="molecule type" value="Genomic_DNA"/>
</dbReference>
<dbReference type="SUPFAM" id="SSF63867">
    <property type="entry name" value="MoeA C-terminal domain-like"/>
    <property type="match status" value="1"/>
</dbReference>
<dbReference type="InterPro" id="IPR036688">
    <property type="entry name" value="MoeA_C_domain_IV_sf"/>
</dbReference>
<dbReference type="CDD" id="cd00887">
    <property type="entry name" value="MoeA"/>
    <property type="match status" value="1"/>
</dbReference>
<keyword evidence="5" id="KW-0460">Magnesium</keyword>
<evidence type="ECO:0000313" key="7">
    <source>
        <dbReference type="EMBL" id="MCP2178048.1"/>
    </source>
</evidence>
<evidence type="ECO:0000256" key="1">
    <source>
        <dbReference type="ARBA" id="ARBA00002901"/>
    </source>
</evidence>
<protein>
    <recommendedName>
        <fullName evidence="5">Molybdopterin molybdenumtransferase</fullName>
        <ecNumber evidence="5">2.10.1.1</ecNumber>
    </recommendedName>
</protein>
<dbReference type="SUPFAM" id="SSF63882">
    <property type="entry name" value="MoeA N-terminal region -like"/>
    <property type="match status" value="1"/>
</dbReference>
<dbReference type="InterPro" id="IPR038987">
    <property type="entry name" value="MoeA-like"/>
</dbReference>
<accession>A0ABT1HJE8</accession>
<evidence type="ECO:0000256" key="5">
    <source>
        <dbReference type="RuleBase" id="RU365090"/>
    </source>
</evidence>
<dbReference type="NCBIfam" id="NF045515">
    <property type="entry name" value="Glp_gephyrin"/>
    <property type="match status" value="1"/>
</dbReference>
<comment type="pathway">
    <text evidence="5">Cofactor biosynthesis; molybdopterin biosynthesis.</text>
</comment>
<gene>
    <name evidence="7" type="ORF">LX13_003889</name>
</gene>
<dbReference type="Pfam" id="PF00994">
    <property type="entry name" value="MoCF_biosynth"/>
    <property type="match status" value="1"/>
</dbReference>
<comment type="caution">
    <text evidence="7">The sequence shown here is derived from an EMBL/GenBank/DDBJ whole genome shotgun (WGS) entry which is preliminary data.</text>
</comment>
<dbReference type="Gene3D" id="3.40.980.10">
    <property type="entry name" value="MoaB/Mog-like domain"/>
    <property type="match status" value="1"/>
</dbReference>
<dbReference type="Gene3D" id="2.170.190.11">
    <property type="entry name" value="Molybdopterin biosynthesis moea protein, domain 3"/>
    <property type="match status" value="1"/>
</dbReference>
<comment type="function">
    <text evidence="1 5">Catalyzes the insertion of molybdate into adenylated molybdopterin with the concomitant release of AMP.</text>
</comment>
<dbReference type="NCBIfam" id="TIGR00177">
    <property type="entry name" value="molyb_syn"/>
    <property type="match status" value="1"/>
</dbReference>
<name>A0ABT1HJE8_9NOCA</name>
<dbReference type="PANTHER" id="PTHR10192:SF5">
    <property type="entry name" value="GEPHYRIN"/>
    <property type="match status" value="1"/>
</dbReference>
<organism evidence="7 8">
    <name type="scientific">Williamsia maris</name>
    <dbReference type="NCBI Taxonomy" id="72806"/>
    <lineage>
        <taxon>Bacteria</taxon>
        <taxon>Bacillati</taxon>
        <taxon>Actinomycetota</taxon>
        <taxon>Actinomycetes</taxon>
        <taxon>Mycobacteriales</taxon>
        <taxon>Nocardiaceae</taxon>
        <taxon>Williamsia</taxon>
    </lineage>
</organism>
<reference evidence="7 8" key="1">
    <citation type="submission" date="2022-06" db="EMBL/GenBank/DDBJ databases">
        <title>Genomic Encyclopedia of Archaeal and Bacterial Type Strains, Phase II (KMG-II): from individual species to whole genera.</title>
        <authorList>
            <person name="Goeker M."/>
        </authorList>
    </citation>
    <scope>NUCLEOTIDE SEQUENCE [LARGE SCALE GENOMIC DNA]</scope>
    <source>
        <strain evidence="7 8">DSM 44693</strain>
    </source>
</reference>
<proteinExistence type="inferred from homology"/>
<dbReference type="Pfam" id="PF03453">
    <property type="entry name" value="MoeA_N"/>
    <property type="match status" value="1"/>
</dbReference>
<dbReference type="InterPro" id="IPR005110">
    <property type="entry name" value="MoeA_linker/N"/>
</dbReference>
<sequence length="417" mass="42576">MSAPIARSVAEHAAVVAELIGPTVTATVPLCGSRGSVTASTIVAGTRLPRFDNSAVDGFAVAAGGRRLTVDERQEFELVGQINAEPGEYPRLVAGLALRIMTGAPVPDGVDAVVAQEHVTRDGDRIRIAGGIAPSLNIRAAGEEVPDGAVIARRGAVMTAGLAGLCAALGINTVEVYAKLRVAILSTGSELVEGSAGSPRHELRPGEILASNAIMLTHAVAECGATVVHTATVSDDPEDFLDAMTRAGALADVVITSGGIGFGDHDVVKSSLRDRGVDLCIVNMRPGRPQGAGRFEGVAVVTLPGNPLAALASFEAFIRPALRTAMGFSGDGRPTLRAQLNHTIDTRPGTVRFILGAVANAPSGSVPVVDLTTTGRGLSAVIGANCFTFLDTDRPRLAAGDLVTVTVEGGAPGDLAR</sequence>
<dbReference type="InterPro" id="IPR001453">
    <property type="entry name" value="MoaB/Mog_dom"/>
</dbReference>
<comment type="similarity">
    <text evidence="2 5">Belongs to the MoeA family.</text>
</comment>
<dbReference type="SMART" id="SM00852">
    <property type="entry name" value="MoCF_biosynth"/>
    <property type="match status" value="1"/>
</dbReference>
<keyword evidence="3 5" id="KW-0500">Molybdenum</keyword>
<keyword evidence="5" id="KW-0479">Metal-binding</keyword>
<evidence type="ECO:0000256" key="3">
    <source>
        <dbReference type="ARBA" id="ARBA00022505"/>
    </source>
</evidence>
<evidence type="ECO:0000256" key="4">
    <source>
        <dbReference type="ARBA" id="ARBA00047317"/>
    </source>
</evidence>
<dbReference type="PANTHER" id="PTHR10192">
    <property type="entry name" value="MOLYBDOPTERIN BIOSYNTHESIS PROTEIN"/>
    <property type="match status" value="1"/>
</dbReference>
<keyword evidence="5" id="KW-0501">Molybdenum cofactor biosynthesis</keyword>
<dbReference type="Gene3D" id="2.40.340.10">
    <property type="entry name" value="MoeA, C-terminal, domain IV"/>
    <property type="match status" value="1"/>
</dbReference>